<evidence type="ECO:0000256" key="1">
    <source>
        <dbReference type="ARBA" id="ARBA00006611"/>
    </source>
</evidence>
<proteinExistence type="inferred from homology"/>
<dbReference type="SUPFAM" id="SSF52540">
    <property type="entry name" value="P-loop containing nucleoside triphosphate hydrolases"/>
    <property type="match status" value="1"/>
</dbReference>
<evidence type="ECO:0000313" key="5">
    <source>
        <dbReference type="EMBL" id="PRW84478.1"/>
    </source>
</evidence>
<feature type="domain" description="Bacterial type II secretion system protein E" evidence="4">
    <location>
        <begin position="66"/>
        <end position="296"/>
    </location>
</feature>
<organism evidence="5 6">
    <name type="scientific">Pseudomonas fluorescens</name>
    <dbReference type="NCBI Taxonomy" id="294"/>
    <lineage>
        <taxon>Bacteria</taxon>
        <taxon>Pseudomonadati</taxon>
        <taxon>Pseudomonadota</taxon>
        <taxon>Gammaproteobacteria</taxon>
        <taxon>Pseudomonadales</taxon>
        <taxon>Pseudomonadaceae</taxon>
        <taxon>Pseudomonas</taxon>
    </lineage>
</organism>
<protein>
    <submittedName>
        <fullName evidence="5">Pilus assembly protein PilU</fullName>
    </submittedName>
</protein>
<evidence type="ECO:0000256" key="2">
    <source>
        <dbReference type="ARBA" id="ARBA00022741"/>
    </source>
</evidence>
<keyword evidence="2" id="KW-0547">Nucleotide-binding</keyword>
<dbReference type="InterPro" id="IPR001482">
    <property type="entry name" value="T2SS/T4SS_dom"/>
</dbReference>
<dbReference type="GO" id="GO:0016887">
    <property type="term" value="F:ATP hydrolysis activity"/>
    <property type="evidence" value="ECO:0007669"/>
    <property type="project" value="TreeGrafter"/>
</dbReference>
<dbReference type="RefSeq" id="WP_106118642.1">
    <property type="nucleotide sequence ID" value="NZ_PVUH01000030.1"/>
</dbReference>
<dbReference type="InterPro" id="IPR027417">
    <property type="entry name" value="P-loop_NTPase"/>
</dbReference>
<sequence length="326" mass="35229">MEDLQSDISACDFIDLFVSNSFADVKGLAGADDTRVPIPDGWKEDVTAILELCRVEQSQIGGPEFSIEYRNVIYRVTHLDSVEPGGAYVLRQTKAHIRDFYSIGIPTHFVNALLDKKAVGLALICGGFGVGKTTTALSWLDARLKLHGGVALAIEDPNETIIDGLHGKGRCIAINASRQTGGYQEHLIRALRSGVDFIFLGEIRDAATAYEALNAGSNGKLILATYHALGIAEGLEKLIAQAETYTKSAAKLLANGLLGVMWQDLTDERNGSGKPYKRFAVETLLVSGEGAATAREKIRTGHISSLQQDIDQQATRGTWRPTTKGE</sequence>
<gene>
    <name evidence="5" type="ORF">C7A10_29015</name>
</gene>
<dbReference type="Pfam" id="PF00437">
    <property type="entry name" value="T2SSE"/>
    <property type="match status" value="1"/>
</dbReference>
<evidence type="ECO:0000313" key="6">
    <source>
        <dbReference type="Proteomes" id="UP000239731"/>
    </source>
</evidence>
<dbReference type="PANTHER" id="PTHR30258">
    <property type="entry name" value="TYPE II SECRETION SYSTEM PROTEIN GSPE-RELATED"/>
    <property type="match status" value="1"/>
</dbReference>
<comment type="similarity">
    <text evidence="1">Belongs to the GSP E family.</text>
</comment>
<name>A0A2T0HMZ2_PSEFL</name>
<dbReference type="AlphaFoldDB" id="A0A2T0HMZ2"/>
<accession>A0A2T0HMZ2</accession>
<dbReference type="Gene3D" id="3.40.50.300">
    <property type="entry name" value="P-loop containing nucleotide triphosphate hydrolases"/>
    <property type="match status" value="1"/>
</dbReference>
<comment type="caution">
    <text evidence="5">The sequence shown here is derived from an EMBL/GenBank/DDBJ whole genome shotgun (WGS) entry which is preliminary data.</text>
</comment>
<evidence type="ECO:0000259" key="4">
    <source>
        <dbReference type="Pfam" id="PF00437"/>
    </source>
</evidence>
<dbReference type="GO" id="GO:0005524">
    <property type="term" value="F:ATP binding"/>
    <property type="evidence" value="ECO:0007669"/>
    <property type="project" value="UniProtKB-KW"/>
</dbReference>
<dbReference type="EMBL" id="PVUH01000030">
    <property type="protein sequence ID" value="PRW84478.1"/>
    <property type="molecule type" value="Genomic_DNA"/>
</dbReference>
<dbReference type="PANTHER" id="PTHR30258:SF3">
    <property type="entry name" value="SLL1921 PROTEIN"/>
    <property type="match status" value="1"/>
</dbReference>
<dbReference type="GO" id="GO:0005886">
    <property type="term" value="C:plasma membrane"/>
    <property type="evidence" value="ECO:0007669"/>
    <property type="project" value="TreeGrafter"/>
</dbReference>
<dbReference type="Proteomes" id="UP000239731">
    <property type="component" value="Unassembled WGS sequence"/>
</dbReference>
<evidence type="ECO:0000256" key="3">
    <source>
        <dbReference type="ARBA" id="ARBA00022840"/>
    </source>
</evidence>
<keyword evidence="3" id="KW-0067">ATP-binding</keyword>
<reference evidence="5 6" key="1">
    <citation type="submission" date="2018-03" db="EMBL/GenBank/DDBJ databases">
        <title>Blue discolouration in mozzarella cheese caused by Pseudomonas fluorescens.</title>
        <authorList>
            <person name="Chiesa F."/>
            <person name="Dalmasso A."/>
            <person name="Lomonaco S."/>
        </authorList>
    </citation>
    <scope>NUCLEOTIDE SEQUENCE [LARGE SCALE GENOMIC DNA]</scope>
    <source>
        <strain evidence="5 6">11293</strain>
    </source>
</reference>